<evidence type="ECO:0000313" key="8">
    <source>
        <dbReference type="Proteomes" id="UP001150942"/>
    </source>
</evidence>
<dbReference type="Pfam" id="PF14226">
    <property type="entry name" value="DIOX_N"/>
    <property type="match status" value="1"/>
</dbReference>
<dbReference type="AlphaFoldDB" id="A0A9W9MXD6"/>
<protein>
    <recommendedName>
        <fullName evidence="9">Fe2OG dioxygenase domain-containing protein</fullName>
    </recommendedName>
</protein>
<dbReference type="Proteomes" id="UP001150942">
    <property type="component" value="Unassembled WGS sequence"/>
</dbReference>
<evidence type="ECO:0000313" key="7">
    <source>
        <dbReference type="EMBL" id="KAJ5209305.1"/>
    </source>
</evidence>
<dbReference type="SUPFAM" id="SSF51197">
    <property type="entry name" value="Clavaminate synthase-like"/>
    <property type="match status" value="1"/>
</dbReference>
<dbReference type="GO" id="GO:0046872">
    <property type="term" value="F:metal ion binding"/>
    <property type="evidence" value="ECO:0007669"/>
    <property type="project" value="UniProtKB-KW"/>
</dbReference>
<comment type="similarity">
    <text evidence="1">Belongs to the iron/ascorbate-dependent oxidoreductase family.</text>
</comment>
<evidence type="ECO:0000256" key="2">
    <source>
        <dbReference type="ARBA" id="ARBA00022723"/>
    </source>
</evidence>
<dbReference type="OrthoDB" id="288590at2759"/>
<keyword evidence="4" id="KW-0408">Iron</keyword>
<proteinExistence type="inferred from homology"/>
<dbReference type="Pfam" id="PF03171">
    <property type="entry name" value="2OG-FeII_Oxy"/>
    <property type="match status" value="1"/>
</dbReference>
<evidence type="ECO:0000259" key="6">
    <source>
        <dbReference type="Pfam" id="PF14226"/>
    </source>
</evidence>
<accession>A0A9W9MXD6</accession>
<feature type="domain" description="Non-haem dioxygenase N-terminal" evidence="6">
    <location>
        <begin position="5"/>
        <end position="123"/>
    </location>
</feature>
<keyword evidence="8" id="KW-1185">Reference proteome</keyword>
<dbReference type="InterPro" id="IPR044861">
    <property type="entry name" value="IPNS-like_FE2OG_OXY"/>
</dbReference>
<evidence type="ECO:0000256" key="3">
    <source>
        <dbReference type="ARBA" id="ARBA00023002"/>
    </source>
</evidence>
<dbReference type="Gene3D" id="2.60.120.330">
    <property type="entry name" value="B-lactam Antibiotic, Isopenicillin N Synthase, Chain"/>
    <property type="match status" value="1"/>
</dbReference>
<organism evidence="7 8">
    <name type="scientific">Penicillium cf. viridicatum</name>
    <dbReference type="NCBI Taxonomy" id="2972119"/>
    <lineage>
        <taxon>Eukaryota</taxon>
        <taxon>Fungi</taxon>
        <taxon>Dikarya</taxon>
        <taxon>Ascomycota</taxon>
        <taxon>Pezizomycotina</taxon>
        <taxon>Eurotiomycetes</taxon>
        <taxon>Eurotiomycetidae</taxon>
        <taxon>Eurotiales</taxon>
        <taxon>Aspergillaceae</taxon>
        <taxon>Penicillium</taxon>
    </lineage>
</organism>
<dbReference type="GO" id="GO:0016491">
    <property type="term" value="F:oxidoreductase activity"/>
    <property type="evidence" value="ECO:0007669"/>
    <property type="project" value="UniProtKB-KW"/>
</dbReference>
<feature type="domain" description="Isopenicillin N synthase-like Fe(2+) 2OG dioxygenase" evidence="5">
    <location>
        <begin position="178"/>
        <end position="271"/>
    </location>
</feature>
<name>A0A9W9MXD6_9EURO</name>
<evidence type="ECO:0000256" key="1">
    <source>
        <dbReference type="ARBA" id="ARBA00008056"/>
    </source>
</evidence>
<sequence>MSQALDLSLLKGPPEERDAVSAALLDTLKTRGVAKLKNHGLPEDLIAKMFDYTRRFFSLSLEDKMTAKHPPEANPNRGYSYVGQESVSSISGYDKGLPQEKSVRDIKETLDMGSPHDNLVDNIWVADEKLPGFRKFMEDFYESCFKVELEILDALAEALGISAPDLKLLHNKAENEFRLLHYPAVPASALEDGTATRIAEHTDFGTITMLFQDSTGGLQVEDQQNLGTFHDVRLTNDTFMAACHRVTYPPTVKVGCDVIIPERYSVAYFAKPNRIASLFPLKKFITPATPCKYEDITAWDYNNLRIAKLFS</sequence>
<keyword evidence="2" id="KW-0479">Metal-binding</keyword>
<gene>
    <name evidence="7" type="ORF">N7449_003684</name>
</gene>
<keyword evidence="3" id="KW-0560">Oxidoreductase</keyword>
<comment type="caution">
    <text evidence="7">The sequence shown here is derived from an EMBL/GenBank/DDBJ whole genome shotgun (WGS) entry which is preliminary data.</text>
</comment>
<reference evidence="7" key="2">
    <citation type="journal article" date="2023" name="IMA Fungus">
        <title>Comparative genomic study of the Penicillium genus elucidates a diverse pangenome and 15 lateral gene transfer events.</title>
        <authorList>
            <person name="Petersen C."/>
            <person name="Sorensen T."/>
            <person name="Nielsen M.R."/>
            <person name="Sondergaard T.E."/>
            <person name="Sorensen J.L."/>
            <person name="Fitzpatrick D.A."/>
            <person name="Frisvad J.C."/>
            <person name="Nielsen K.L."/>
        </authorList>
    </citation>
    <scope>NUCLEOTIDE SEQUENCE</scope>
    <source>
        <strain evidence="7">IBT 20477</strain>
    </source>
</reference>
<dbReference type="InterPro" id="IPR026992">
    <property type="entry name" value="DIOX_N"/>
</dbReference>
<evidence type="ECO:0000256" key="4">
    <source>
        <dbReference type="ARBA" id="ARBA00023004"/>
    </source>
</evidence>
<dbReference type="InterPro" id="IPR027443">
    <property type="entry name" value="IPNS-like_sf"/>
</dbReference>
<reference evidence="7" key="1">
    <citation type="submission" date="2022-11" db="EMBL/GenBank/DDBJ databases">
        <authorList>
            <person name="Petersen C."/>
        </authorList>
    </citation>
    <scope>NUCLEOTIDE SEQUENCE</scope>
    <source>
        <strain evidence="7">IBT 20477</strain>
    </source>
</reference>
<dbReference type="EMBL" id="JAPQKQ010000002">
    <property type="protein sequence ID" value="KAJ5209305.1"/>
    <property type="molecule type" value="Genomic_DNA"/>
</dbReference>
<evidence type="ECO:0000259" key="5">
    <source>
        <dbReference type="Pfam" id="PF03171"/>
    </source>
</evidence>
<evidence type="ECO:0008006" key="9">
    <source>
        <dbReference type="Google" id="ProtNLM"/>
    </source>
</evidence>
<dbReference type="PANTHER" id="PTHR10209:SF881">
    <property type="entry name" value="FI07970P-RELATED"/>
    <property type="match status" value="1"/>
</dbReference>
<dbReference type="PANTHER" id="PTHR10209">
    <property type="entry name" value="OXIDOREDUCTASE, 2OG-FE II OXYGENASE FAMILY PROTEIN"/>
    <property type="match status" value="1"/>
</dbReference>